<dbReference type="InterPro" id="IPR005828">
    <property type="entry name" value="MFS_sugar_transport-like"/>
</dbReference>
<feature type="domain" description="Major facilitator superfamily (MFS) profile" evidence="8">
    <location>
        <begin position="27"/>
        <end position="456"/>
    </location>
</feature>
<feature type="transmembrane region" description="Helical" evidence="7">
    <location>
        <begin position="118"/>
        <end position="139"/>
    </location>
</feature>
<evidence type="ECO:0000313" key="9">
    <source>
        <dbReference type="EMBL" id="UQN14592.1"/>
    </source>
</evidence>
<keyword evidence="4 7" id="KW-1133">Transmembrane helix</keyword>
<feature type="transmembrane region" description="Helical" evidence="7">
    <location>
        <begin position="159"/>
        <end position="177"/>
    </location>
</feature>
<keyword evidence="5 7" id="KW-0472">Membrane</keyword>
<dbReference type="InterPro" id="IPR036259">
    <property type="entry name" value="MFS_trans_sf"/>
</dbReference>
<organism evidence="9">
    <name type="scientific">Gulosibacter sediminis</name>
    <dbReference type="NCBI Taxonomy" id="1729695"/>
    <lineage>
        <taxon>Bacteria</taxon>
        <taxon>Bacillati</taxon>
        <taxon>Actinomycetota</taxon>
        <taxon>Actinomycetes</taxon>
        <taxon>Micrococcales</taxon>
        <taxon>Microbacteriaceae</taxon>
        <taxon>Gulosibacter</taxon>
    </lineage>
</organism>
<name>A0ABY4MWU6_9MICO</name>
<evidence type="ECO:0000256" key="7">
    <source>
        <dbReference type="SAM" id="Phobius"/>
    </source>
</evidence>
<feature type="transmembrane region" description="Helical" evidence="7">
    <location>
        <begin position="65"/>
        <end position="81"/>
    </location>
</feature>
<feature type="transmembrane region" description="Helical" evidence="7">
    <location>
        <begin position="430"/>
        <end position="452"/>
    </location>
</feature>
<feature type="transmembrane region" description="Helical" evidence="7">
    <location>
        <begin position="400"/>
        <end position="424"/>
    </location>
</feature>
<feature type="transmembrane region" description="Helical" evidence="7">
    <location>
        <begin position="267"/>
        <end position="289"/>
    </location>
</feature>
<evidence type="ECO:0000259" key="8">
    <source>
        <dbReference type="PROSITE" id="PS50850"/>
    </source>
</evidence>
<comment type="subcellular location">
    <subcellularLocation>
        <location evidence="1">Cell membrane</location>
        <topology evidence="1">Multi-pass membrane protein</topology>
    </subcellularLocation>
</comment>
<keyword evidence="2 6" id="KW-0813">Transport</keyword>
<dbReference type="InterPro" id="IPR020846">
    <property type="entry name" value="MFS_dom"/>
</dbReference>
<sequence length="475" mass="50644">MSETPSAAPVELPADRPGPHRRRLTWVAVAATFGGLLFGYDTGVINGALEPMSAELGLTPLTEGFVTSSLLIGAAIGAYVGGHWSDTVGRRRALVQVAVLFFIGTVGCVFTPGVAVLLVARVALGFAVGAASVTVPVYLAEMSPAERRGAFSGRNELAIVVGQFLAFLINAVIANLWGEHEGVWRYMLAICAVPAVCLFIGMLRMPESPRWLLAKGQEDEALAVLEQVRAPERAAAELAEMATTRQRQDAVRAMGWSSVAVPWVRRILFVGIFLAVAQQLTGINSIMYYGTQMLTEAGFSASAAIVANVANGALAVAGTVVCLFFVIEQVSRRRLILTGFVLTTVCHLLIMIAAFVLPAGEVRAWCVLVLCVTFVFCMQLALNAPVWVCLSELFPLRLRGFGMGVSVLCGWLANAAIAFLVPILREVFGLQGVFGTFFVLGVVAFAVLLRVLPNTSGASLEALETKLARSPRAVF</sequence>
<feature type="transmembrane region" description="Helical" evidence="7">
    <location>
        <begin position="334"/>
        <end position="356"/>
    </location>
</feature>
<evidence type="ECO:0000256" key="6">
    <source>
        <dbReference type="RuleBase" id="RU003346"/>
    </source>
</evidence>
<dbReference type="EMBL" id="CP097160">
    <property type="protein sequence ID" value="UQN14592.1"/>
    <property type="molecule type" value="Genomic_DNA"/>
</dbReference>
<proteinExistence type="inferred from homology"/>
<dbReference type="PROSITE" id="PS50850">
    <property type="entry name" value="MFS"/>
    <property type="match status" value="1"/>
</dbReference>
<protein>
    <submittedName>
        <fullName evidence="9">Sugar porter family MFS transporter</fullName>
    </submittedName>
</protein>
<feature type="transmembrane region" description="Helical" evidence="7">
    <location>
        <begin position="24"/>
        <end position="45"/>
    </location>
</feature>
<evidence type="ECO:0000256" key="5">
    <source>
        <dbReference type="ARBA" id="ARBA00023136"/>
    </source>
</evidence>
<accession>A0ABY4MWU6</accession>
<evidence type="ECO:0000256" key="4">
    <source>
        <dbReference type="ARBA" id="ARBA00022989"/>
    </source>
</evidence>
<reference evidence="9" key="1">
    <citation type="submission" date="2022-05" db="EMBL/GenBank/DDBJ databases">
        <title>Complete genome sequence of toluene-degrading Gulosibacter sediminis strain ACHW.36C.</title>
        <authorList>
            <person name="Wai A.C."/>
            <person name="Lai G.K."/>
            <person name="Griffin S.D."/>
            <person name="Leung F.C."/>
        </authorList>
    </citation>
    <scope>NUCLEOTIDE SEQUENCE [LARGE SCALE GENOMIC DNA]</scope>
    <source>
        <strain evidence="9">ACHW.36C</strain>
    </source>
</reference>
<comment type="similarity">
    <text evidence="6">Belongs to the major facilitator superfamily. Sugar transporter (TC 2.A.1.1) family.</text>
</comment>
<feature type="transmembrane region" description="Helical" evidence="7">
    <location>
        <begin position="93"/>
        <end position="112"/>
    </location>
</feature>
<dbReference type="PANTHER" id="PTHR48020">
    <property type="entry name" value="PROTON MYO-INOSITOL COTRANSPORTER"/>
    <property type="match status" value="1"/>
</dbReference>
<dbReference type="InterPro" id="IPR050814">
    <property type="entry name" value="Myo-inositol_Transporter"/>
</dbReference>
<dbReference type="PANTHER" id="PTHR48020:SF12">
    <property type="entry name" value="PROTON MYO-INOSITOL COTRANSPORTER"/>
    <property type="match status" value="1"/>
</dbReference>
<keyword evidence="3 7" id="KW-0812">Transmembrane</keyword>
<dbReference type="PRINTS" id="PR00171">
    <property type="entry name" value="SUGRTRNSPORT"/>
</dbReference>
<evidence type="ECO:0000256" key="2">
    <source>
        <dbReference type="ARBA" id="ARBA00022448"/>
    </source>
</evidence>
<feature type="transmembrane region" description="Helical" evidence="7">
    <location>
        <begin position="183"/>
        <end position="203"/>
    </location>
</feature>
<dbReference type="InterPro" id="IPR003663">
    <property type="entry name" value="Sugar/inositol_transpt"/>
</dbReference>
<evidence type="ECO:0000256" key="1">
    <source>
        <dbReference type="ARBA" id="ARBA00004651"/>
    </source>
</evidence>
<evidence type="ECO:0000256" key="3">
    <source>
        <dbReference type="ARBA" id="ARBA00022692"/>
    </source>
</evidence>
<dbReference type="SUPFAM" id="SSF103473">
    <property type="entry name" value="MFS general substrate transporter"/>
    <property type="match status" value="1"/>
</dbReference>
<dbReference type="Pfam" id="PF00083">
    <property type="entry name" value="Sugar_tr"/>
    <property type="match status" value="1"/>
</dbReference>
<gene>
    <name evidence="9" type="ORF">M3M28_11165</name>
</gene>
<dbReference type="Gene3D" id="1.20.1250.20">
    <property type="entry name" value="MFS general substrate transporter like domains"/>
    <property type="match status" value="1"/>
</dbReference>
<feature type="transmembrane region" description="Helical" evidence="7">
    <location>
        <begin position="362"/>
        <end position="388"/>
    </location>
</feature>
<feature type="transmembrane region" description="Helical" evidence="7">
    <location>
        <begin position="301"/>
        <end position="327"/>
    </location>
</feature>
<dbReference type="NCBIfam" id="TIGR00879">
    <property type="entry name" value="SP"/>
    <property type="match status" value="1"/>
</dbReference>